<dbReference type="InterPro" id="IPR027417">
    <property type="entry name" value="P-loop_NTPase"/>
</dbReference>
<dbReference type="AlphaFoldDB" id="A0A1M6E4X8"/>
<keyword evidence="2" id="KW-0547">Nucleotide-binding</keyword>
<dbReference type="GO" id="GO:1903806">
    <property type="term" value="P:L-isoleucine import across plasma membrane"/>
    <property type="evidence" value="ECO:0007669"/>
    <property type="project" value="TreeGrafter"/>
</dbReference>
<accession>A0A1M6E4X8</accession>
<dbReference type="Proteomes" id="UP000184342">
    <property type="component" value="Unassembled WGS sequence"/>
</dbReference>
<dbReference type="PROSITE" id="PS50893">
    <property type="entry name" value="ABC_TRANSPORTER_2"/>
    <property type="match status" value="1"/>
</dbReference>
<evidence type="ECO:0000256" key="3">
    <source>
        <dbReference type="ARBA" id="ARBA00022840"/>
    </source>
</evidence>
<dbReference type="GO" id="GO:0015188">
    <property type="term" value="F:L-isoleucine transmembrane transporter activity"/>
    <property type="evidence" value="ECO:0007669"/>
    <property type="project" value="TreeGrafter"/>
</dbReference>
<evidence type="ECO:0000313" key="6">
    <source>
        <dbReference type="Proteomes" id="UP000184342"/>
    </source>
</evidence>
<dbReference type="EMBL" id="FQYT01000007">
    <property type="protein sequence ID" value="SHI80328.1"/>
    <property type="molecule type" value="Genomic_DNA"/>
</dbReference>
<dbReference type="GO" id="GO:0005524">
    <property type="term" value="F:ATP binding"/>
    <property type="evidence" value="ECO:0007669"/>
    <property type="project" value="UniProtKB-KW"/>
</dbReference>
<proteinExistence type="predicted"/>
<gene>
    <name evidence="5" type="ORF">SAMN02745691_00854</name>
</gene>
<dbReference type="GO" id="GO:0016887">
    <property type="term" value="F:ATP hydrolysis activity"/>
    <property type="evidence" value="ECO:0007669"/>
    <property type="project" value="InterPro"/>
</dbReference>
<dbReference type="SUPFAM" id="SSF52540">
    <property type="entry name" value="P-loop containing nucleoside triphosphate hydrolases"/>
    <property type="match status" value="1"/>
</dbReference>
<dbReference type="GO" id="GO:0015192">
    <property type="term" value="F:L-phenylalanine transmembrane transporter activity"/>
    <property type="evidence" value="ECO:0007669"/>
    <property type="project" value="TreeGrafter"/>
</dbReference>
<evidence type="ECO:0000313" key="5">
    <source>
        <dbReference type="EMBL" id="SHI80328.1"/>
    </source>
</evidence>
<keyword evidence="3 5" id="KW-0067">ATP-binding</keyword>
<evidence type="ECO:0000256" key="1">
    <source>
        <dbReference type="ARBA" id="ARBA00022448"/>
    </source>
</evidence>
<dbReference type="SMART" id="SM00382">
    <property type="entry name" value="AAA"/>
    <property type="match status" value="1"/>
</dbReference>
<reference evidence="5 6" key="1">
    <citation type="submission" date="2016-11" db="EMBL/GenBank/DDBJ databases">
        <authorList>
            <person name="Jaros S."/>
            <person name="Januszkiewicz K."/>
            <person name="Wedrychowicz H."/>
        </authorList>
    </citation>
    <scope>NUCLEOTIDE SEQUENCE [LARGE SCALE GENOMIC DNA]</scope>
    <source>
        <strain evidence="5 6">DSM 15970</strain>
    </source>
</reference>
<evidence type="ECO:0000259" key="4">
    <source>
        <dbReference type="PROSITE" id="PS50893"/>
    </source>
</evidence>
<dbReference type="InterPro" id="IPR003439">
    <property type="entry name" value="ABC_transporter-like_ATP-bd"/>
</dbReference>
<dbReference type="STRING" id="1122934.SAMN02745691_00854"/>
<dbReference type="RefSeq" id="WP_073993121.1">
    <property type="nucleotide sequence ID" value="NZ_FQYT01000007.1"/>
</dbReference>
<dbReference type="InterPro" id="IPR003593">
    <property type="entry name" value="AAA+_ATPase"/>
</dbReference>
<dbReference type="GO" id="GO:0015808">
    <property type="term" value="P:L-alanine transport"/>
    <property type="evidence" value="ECO:0007669"/>
    <property type="project" value="TreeGrafter"/>
</dbReference>
<dbReference type="PANTHER" id="PTHR45772:SF7">
    <property type="entry name" value="AMINO ACID ABC TRANSPORTER ATP-BINDING PROTEIN"/>
    <property type="match status" value="1"/>
</dbReference>
<keyword evidence="1" id="KW-0813">Transport</keyword>
<keyword evidence="6" id="KW-1185">Reference proteome</keyword>
<protein>
    <submittedName>
        <fullName evidence="5">Amino acid/amide ABC transporter ATP-binding protein 1, HAAT family</fullName>
    </submittedName>
</protein>
<sequence length="241" mass="26162">MEPILKVEHLAISFGNNQVLKDVNFELEDNETLGVIGPNGAGKTVMLDLLTGILKPTAGKIIFMGQDITHKSITERVYMGLGRTFQVPRAFEKLTAYENVMVGGVFGNKMSQKAAGARAEEILELIGLTDKMTTVAGTLGILNRKRLEIGIALASKPKVLLFDEVAGGLTETEIGAILDIVATLKKEGYSIVWIEHVIQTMMKGTDRVLLLAEGKNVICGEACNVMASEEVERVYLGVKKK</sequence>
<name>A0A1M6E4X8_9FIRM</name>
<dbReference type="GO" id="GO:1903805">
    <property type="term" value="P:L-valine import across plasma membrane"/>
    <property type="evidence" value="ECO:0007669"/>
    <property type="project" value="TreeGrafter"/>
</dbReference>
<dbReference type="Pfam" id="PF00005">
    <property type="entry name" value="ABC_tran"/>
    <property type="match status" value="1"/>
</dbReference>
<dbReference type="GO" id="GO:0005304">
    <property type="term" value="F:L-valine transmembrane transporter activity"/>
    <property type="evidence" value="ECO:0007669"/>
    <property type="project" value="TreeGrafter"/>
</dbReference>
<evidence type="ECO:0000256" key="2">
    <source>
        <dbReference type="ARBA" id="ARBA00022741"/>
    </source>
</evidence>
<dbReference type="GO" id="GO:0005886">
    <property type="term" value="C:plasma membrane"/>
    <property type="evidence" value="ECO:0007669"/>
    <property type="project" value="TreeGrafter"/>
</dbReference>
<organism evidence="5 6">
    <name type="scientific">Parasporobacterium paucivorans DSM 15970</name>
    <dbReference type="NCBI Taxonomy" id="1122934"/>
    <lineage>
        <taxon>Bacteria</taxon>
        <taxon>Bacillati</taxon>
        <taxon>Bacillota</taxon>
        <taxon>Clostridia</taxon>
        <taxon>Lachnospirales</taxon>
        <taxon>Lachnospiraceae</taxon>
        <taxon>Parasporobacterium</taxon>
    </lineage>
</organism>
<dbReference type="GO" id="GO:0042941">
    <property type="term" value="P:D-alanine transmembrane transport"/>
    <property type="evidence" value="ECO:0007669"/>
    <property type="project" value="TreeGrafter"/>
</dbReference>
<dbReference type="Gene3D" id="3.40.50.300">
    <property type="entry name" value="P-loop containing nucleotide triphosphate hydrolases"/>
    <property type="match status" value="1"/>
</dbReference>
<dbReference type="InterPro" id="IPR051120">
    <property type="entry name" value="ABC_AA/LPS_Transport"/>
</dbReference>
<dbReference type="PANTHER" id="PTHR45772">
    <property type="entry name" value="CONSERVED COMPONENT OF ABC TRANSPORTER FOR NATURAL AMINO ACIDS-RELATED"/>
    <property type="match status" value="1"/>
</dbReference>
<feature type="domain" description="ABC transporter" evidence="4">
    <location>
        <begin position="5"/>
        <end position="238"/>
    </location>
</feature>